<dbReference type="EMBL" id="VAJI01000031">
    <property type="protein sequence ID" value="TRB35358.1"/>
    <property type="molecule type" value="Genomic_DNA"/>
</dbReference>
<evidence type="ECO:0000313" key="4">
    <source>
        <dbReference type="Proteomes" id="UP000318394"/>
    </source>
</evidence>
<dbReference type="Proteomes" id="UP000254031">
    <property type="component" value="Unassembled WGS sequence"/>
</dbReference>
<accession>A0A248ZZM3</accession>
<dbReference type="OrthoDB" id="5673400at2"/>
<dbReference type="Pfam" id="PF05100">
    <property type="entry name" value="Phage_tail_L"/>
    <property type="match status" value="1"/>
</dbReference>
<name>A0A248ZZM3_MANHA</name>
<dbReference type="AlphaFoldDB" id="A0A248ZZM3"/>
<dbReference type="GO" id="GO:0046718">
    <property type="term" value="P:symbiont entry into host cell"/>
    <property type="evidence" value="ECO:0007669"/>
    <property type="project" value="InterPro"/>
</dbReference>
<keyword evidence="4" id="KW-1185">Reference proteome</keyword>
<proteinExistence type="predicted"/>
<dbReference type="InterPro" id="IPR006487">
    <property type="entry name" value="Phage_lambda_L"/>
</dbReference>
<dbReference type="GeneID" id="67369122"/>
<dbReference type="NCBIfam" id="TIGR01600">
    <property type="entry name" value="phage_tail_L"/>
    <property type="match status" value="1"/>
</dbReference>
<reference evidence="1 3" key="1">
    <citation type="submission" date="2018-06" db="EMBL/GenBank/DDBJ databases">
        <authorList>
            <consortium name="Pathogen Informatics"/>
            <person name="Doyle S."/>
        </authorList>
    </citation>
    <scope>NUCLEOTIDE SEQUENCE [LARGE SCALE GENOMIC DNA]</scope>
    <source>
        <strain evidence="1 3">NCTC9380</strain>
    </source>
</reference>
<dbReference type="Proteomes" id="UP000318394">
    <property type="component" value="Unassembled WGS sequence"/>
</dbReference>
<organism evidence="1 3">
    <name type="scientific">Mannheimia haemolytica</name>
    <name type="common">Pasteurella haemolytica</name>
    <dbReference type="NCBI Taxonomy" id="75985"/>
    <lineage>
        <taxon>Bacteria</taxon>
        <taxon>Pseudomonadati</taxon>
        <taxon>Pseudomonadota</taxon>
        <taxon>Gammaproteobacteria</taxon>
        <taxon>Pasteurellales</taxon>
        <taxon>Pasteurellaceae</taxon>
        <taxon>Mannheimia</taxon>
    </lineage>
</organism>
<dbReference type="GO" id="GO:0051536">
    <property type="term" value="F:iron-sulfur cluster binding"/>
    <property type="evidence" value="ECO:0007669"/>
    <property type="project" value="InterPro"/>
</dbReference>
<dbReference type="RefSeq" id="WP_006251214.1">
    <property type="nucleotide sequence ID" value="NZ_CP017491.1"/>
</dbReference>
<protein>
    <submittedName>
        <fullName evidence="1">Phage minor tail protein L</fullName>
    </submittedName>
</protein>
<dbReference type="EMBL" id="UGPL01000006">
    <property type="protein sequence ID" value="STY67506.1"/>
    <property type="molecule type" value="Genomic_DNA"/>
</dbReference>
<sequence>MPKAPPKKMASELIKLEQDALIELWEIDLTHIYSSSNPNQRGEIFRFHNGVSQTQQNIWWQGNEYQAYPIAADGFEISGQGPSNRPTLTVSNLYGVVTVLVEDFGQPVEAKVSSEETVDGNIQMTVELLKKMDQIADQRYRRNQLNDLRTGGTLSK</sequence>
<evidence type="ECO:0000313" key="3">
    <source>
        <dbReference type="Proteomes" id="UP000254031"/>
    </source>
</evidence>
<gene>
    <name evidence="2" type="ORF">FEB89_11440</name>
    <name evidence="1" type="ORF">NCTC9380_02866</name>
</gene>
<evidence type="ECO:0000313" key="2">
    <source>
        <dbReference type="EMBL" id="TRB35358.1"/>
    </source>
</evidence>
<evidence type="ECO:0000313" key="1">
    <source>
        <dbReference type="EMBL" id="STY67506.1"/>
    </source>
</evidence>
<reference evidence="2 4" key="2">
    <citation type="journal article" date="2019" name="Vet. Microbiol.">
        <title>Genetic characterization of susceptible and multi-drug resistant Mannheimia haemolytica isolated from high-risk stocker calves prior to and after antimicrobial metaphylaxis.</title>
        <authorList>
            <person name="Snyder E.R."/>
            <person name="Alvarez-Narvaez S."/>
            <person name="Credille B.C."/>
        </authorList>
    </citation>
    <scope>NUCLEOTIDE SEQUENCE [LARGE SCALE GENOMIC DNA]</scope>
    <source>
        <strain evidence="2 4">UGA-R7-163-1</strain>
    </source>
</reference>
<dbReference type="GO" id="GO:0030430">
    <property type="term" value="C:host cell cytoplasm"/>
    <property type="evidence" value="ECO:0007669"/>
    <property type="project" value="InterPro"/>
</dbReference>